<proteinExistence type="predicted"/>
<dbReference type="OrthoDB" id="5766293at2759"/>
<protein>
    <submittedName>
        <fullName evidence="2">Uncharacterized protein</fullName>
    </submittedName>
</protein>
<feature type="region of interest" description="Disordered" evidence="1">
    <location>
        <begin position="641"/>
        <end position="664"/>
    </location>
</feature>
<accession>A0A4P9Y2B4</accession>
<dbReference type="Proteomes" id="UP000267251">
    <property type="component" value="Unassembled WGS sequence"/>
</dbReference>
<evidence type="ECO:0000256" key="1">
    <source>
        <dbReference type="SAM" id="MobiDB-lite"/>
    </source>
</evidence>
<dbReference type="EMBL" id="KZ988130">
    <property type="protein sequence ID" value="RKP13026.1"/>
    <property type="molecule type" value="Genomic_DNA"/>
</dbReference>
<gene>
    <name evidence="2" type="ORF">BJ684DRAFT_16537</name>
</gene>
<sequence>MSLDHQPFLHSSSQALPILHPSPPRESLFYVKTSYGRAIPNNDSVSDEQKKEYAQYNTIYAGLIFMMSAQLSEKSIDNAVGVNDVKLEISSEHADETDKEYELLNKVVKIHCHKAHGACKLIKKPTQSDPDDPLSLRSSDSLIDIYCDVMSLKQCDRIYSYGSLVIPFREAIGYSQFLHESKRPDPFGGDFEPREGSVPFSPAILHNSLQVVVNALVMERFYVRPHTPFGSLNEALSSFRHIMSKLFDPVAERILEAQNIMVGRLSTAKGSFNSLAAQSATHRDSTHSASSSFRQEIIHPASSSSHQESTHFAPPSPRQRSTHPLGLSPLQESIHHAPPSPFQGYDASLVKKFGDLFPSTSLLSRTYPKITEFLESMCKQMDDYLPQVIRERKRGGRIAFVRNRHLASRDIFYRTVCSPERFQIKWTSRDNAHWHFEVDVKDKIMRIPRTQLIGRYLEEWIYKVRFLQLVRYLQPFLVKLPITKKRWDTLIDTASKRIRLFVTSIYIHSVLFKPNLFETLAALDVYRDMLSSISDDSFVTQNNKSEQEALSSFRVKIPESVKMERKVADSYKGKFGKTWVKMRGKRAWVKWCKSGAAKVLRSGLEWASTPKGQNAPKNPAKTFAQYTVTLKTFLLEAHNGGPVELSGEDLSPEAVKKTLSSKKP</sequence>
<dbReference type="AlphaFoldDB" id="A0A4P9Y2B4"/>
<evidence type="ECO:0000313" key="2">
    <source>
        <dbReference type="EMBL" id="RKP13026.1"/>
    </source>
</evidence>
<keyword evidence="3" id="KW-1185">Reference proteome</keyword>
<organism evidence="2 3">
    <name type="scientific">Piptocephalis cylindrospora</name>
    <dbReference type="NCBI Taxonomy" id="1907219"/>
    <lineage>
        <taxon>Eukaryota</taxon>
        <taxon>Fungi</taxon>
        <taxon>Fungi incertae sedis</taxon>
        <taxon>Zoopagomycota</taxon>
        <taxon>Zoopagomycotina</taxon>
        <taxon>Zoopagomycetes</taxon>
        <taxon>Zoopagales</taxon>
        <taxon>Piptocephalidaceae</taxon>
        <taxon>Piptocephalis</taxon>
    </lineage>
</organism>
<evidence type="ECO:0000313" key="3">
    <source>
        <dbReference type="Proteomes" id="UP000267251"/>
    </source>
</evidence>
<name>A0A4P9Y2B4_9FUNG</name>
<feature type="region of interest" description="Disordered" evidence="1">
    <location>
        <begin position="300"/>
        <end position="338"/>
    </location>
</feature>
<reference evidence="3" key="1">
    <citation type="journal article" date="2018" name="Nat. Microbiol.">
        <title>Leveraging single-cell genomics to expand the fungal tree of life.</title>
        <authorList>
            <person name="Ahrendt S.R."/>
            <person name="Quandt C.A."/>
            <person name="Ciobanu D."/>
            <person name="Clum A."/>
            <person name="Salamov A."/>
            <person name="Andreopoulos B."/>
            <person name="Cheng J.F."/>
            <person name="Woyke T."/>
            <person name="Pelin A."/>
            <person name="Henrissat B."/>
            <person name="Reynolds N.K."/>
            <person name="Benny G.L."/>
            <person name="Smith M.E."/>
            <person name="James T.Y."/>
            <person name="Grigoriev I.V."/>
        </authorList>
    </citation>
    <scope>NUCLEOTIDE SEQUENCE [LARGE SCALE GENOMIC DNA]</scope>
</reference>